<reference evidence="6 7" key="1">
    <citation type="submission" date="2018-08" db="EMBL/GenBank/DDBJ databases">
        <title>A genome reference for cultivated species of the human gut microbiota.</title>
        <authorList>
            <person name="Zou Y."/>
            <person name="Xue W."/>
            <person name="Luo G."/>
        </authorList>
    </citation>
    <scope>NUCLEOTIDE SEQUENCE [LARGE SCALE GENOMIC DNA]</scope>
    <source>
        <strain evidence="6 7">AM37-1AC</strain>
    </source>
</reference>
<evidence type="ECO:0000313" key="7">
    <source>
        <dbReference type="Proteomes" id="UP000283513"/>
    </source>
</evidence>
<dbReference type="EMBL" id="QSHO01000018">
    <property type="protein sequence ID" value="RHC14001.1"/>
    <property type="molecule type" value="Genomic_DNA"/>
</dbReference>
<keyword evidence="1" id="KW-0326">Glycosidase</keyword>
<dbReference type="Proteomes" id="UP000478483">
    <property type="component" value="Unassembled WGS sequence"/>
</dbReference>
<dbReference type="Pfam" id="PF03644">
    <property type="entry name" value="Glyco_hydro_85"/>
    <property type="match status" value="1"/>
</dbReference>
<sequence length="957" mass="104880">MKRRWEKKERKCFMKNKVLGRRCIAISLAAALSAGLTACGSTGGDTQAATTETTQITETAQTAERIYSLTEENENQELTMARQPESSYWFPSELLSWDAKTDEDLRFNVSTVPLSERAAREHLQTVNSTQNKETNIMAISIMNSSTSGNPPHGLNKVNANTFTYWQYVDTLVYWGGSSGEGLIVPPSPDVVDAAHKNGVRVLGTVFMPQTAHGGKMEWLEDLLVKNEDGSYPVADKLIEVAQTYGFEGWFMNQETEGTDEEPLTADHAARMQQFIQYFKEQAPDLDLVYYDSMTVDGKMDWQNALTEENLAYLVSEDGDPVADAMFLNFWWTSDTLADQELLKKSAALASENGINPYDLYAGVDIQSEGYNTEIKWDLFENEEGGTYTSLGLYCPSWAYTSADTIQNFWKQENKLWVNSMGDPSADVKKLSNTQWKGISSYIVERTPLTSLPFVTNFSTGNGYSFFKNGSQISLLDWNNRSIADIMPTYRYIIENGNGNKLSADLDVADAYYGGTSLILRGNMAKDTSSTIKLYAAELTAADNMIYTTAAKAKGTEITLNAVLELEDGSVVTLEGDQNVGEEWTVVSYDTSSIIGKTIKSISYEITSAEDVSGLQLRFGNITMMEADSEENAAVSNLEVLDSEFDEDGMYAGVRLAWSSDIAADYYEVYRVNQDNSRSLLGVSNTTSFYINTLPRTDDTNKSAFEVVPVNAALEEGNSAQVVMDWPDNSLPKADFAADVTLAAPGTKITFESLCSANTETVNWTFAGADIETAEGESVSVSYPEEGIYSVKVTAVNKAGSIEKEKEGYIVITSDAADGLVLLSQGAGTEADAYVNENEAPEFAVDGDVSTKWCATGAAPHEITLDLGEVNTVSAVDIFHAEAGGESADMNTKSYTILVSQDGNSFEEVYSVTKNTNGTTHNAFTPKDARYVKLVVNKPTQGSDSAARIYEIEVYGIK</sequence>
<protein>
    <submittedName>
        <fullName evidence="6">PKD domain-containing protein</fullName>
    </submittedName>
</protein>
<dbReference type="InterPro" id="IPR032979">
    <property type="entry name" value="ENGase"/>
</dbReference>
<keyword evidence="2" id="KW-0732">Signal</keyword>
<reference evidence="5 8" key="2">
    <citation type="journal article" date="2019" name="Nat. Med.">
        <title>A library of human gut bacterial isolates paired with longitudinal multiomics data enables mechanistic microbiome research.</title>
        <authorList>
            <person name="Poyet M."/>
            <person name="Groussin M."/>
            <person name="Gibbons S.M."/>
            <person name="Avila-Pacheco J."/>
            <person name="Jiang X."/>
            <person name="Kearney S.M."/>
            <person name="Perrotta A.R."/>
            <person name="Berdy B."/>
            <person name="Zhao S."/>
            <person name="Lieberman T.D."/>
            <person name="Swanson P.K."/>
            <person name="Smith M."/>
            <person name="Roesemann S."/>
            <person name="Alexander J.E."/>
            <person name="Rich S.A."/>
            <person name="Livny J."/>
            <person name="Vlamakis H."/>
            <person name="Clish C."/>
            <person name="Bullock K."/>
            <person name="Deik A."/>
            <person name="Scott J."/>
            <person name="Pierce K.A."/>
            <person name="Xavier R.J."/>
            <person name="Alm E.J."/>
        </authorList>
    </citation>
    <scope>NUCLEOTIDE SEQUENCE [LARGE SCALE GENOMIC DNA]</scope>
    <source>
        <strain evidence="5 8">BIOML-A1</strain>
    </source>
</reference>
<dbReference type="InterPro" id="IPR022409">
    <property type="entry name" value="PKD/Chitinase_dom"/>
</dbReference>
<evidence type="ECO:0000313" key="5">
    <source>
        <dbReference type="EMBL" id="MTR86083.1"/>
    </source>
</evidence>
<evidence type="ECO:0000256" key="2">
    <source>
        <dbReference type="SAM" id="SignalP"/>
    </source>
</evidence>
<dbReference type="AlphaFoldDB" id="A0A1Q6SFP3"/>
<comment type="caution">
    <text evidence="6">The sequence shown here is derived from an EMBL/GenBank/DDBJ whole genome shotgun (WGS) entry which is preliminary data.</text>
</comment>
<feature type="domain" description="PKD" evidence="4">
    <location>
        <begin position="731"/>
        <end position="800"/>
    </location>
</feature>
<dbReference type="PANTHER" id="PTHR13246:SF1">
    <property type="entry name" value="CYTOSOLIC ENDO-BETA-N-ACETYLGLUCOSAMINIDASE"/>
    <property type="match status" value="1"/>
</dbReference>
<evidence type="ECO:0000313" key="6">
    <source>
        <dbReference type="EMBL" id="RHC14001.1"/>
    </source>
</evidence>
<name>A0A1Q6SFP3_9FIRM</name>
<dbReference type="InterPro" id="IPR008979">
    <property type="entry name" value="Galactose-bd-like_sf"/>
</dbReference>
<keyword evidence="1" id="KW-0378">Hydrolase</keyword>
<dbReference type="CDD" id="cd00146">
    <property type="entry name" value="PKD"/>
    <property type="match status" value="1"/>
</dbReference>
<dbReference type="SUPFAM" id="SSF49785">
    <property type="entry name" value="Galactose-binding domain-like"/>
    <property type="match status" value="1"/>
</dbReference>
<dbReference type="InterPro" id="IPR035986">
    <property type="entry name" value="PKD_dom_sf"/>
</dbReference>
<dbReference type="SMART" id="SM00089">
    <property type="entry name" value="PKD"/>
    <property type="match status" value="1"/>
</dbReference>
<dbReference type="SUPFAM" id="SSF49299">
    <property type="entry name" value="PKD domain"/>
    <property type="match status" value="1"/>
</dbReference>
<feature type="signal peptide" evidence="2">
    <location>
        <begin position="1"/>
        <end position="38"/>
    </location>
</feature>
<dbReference type="Pfam" id="PF21910">
    <property type="entry name" value="GH85_C"/>
    <property type="match status" value="1"/>
</dbReference>
<feature type="chain" id="PRO_5038219512" evidence="2">
    <location>
        <begin position="39"/>
        <end position="957"/>
    </location>
</feature>
<dbReference type="InterPro" id="IPR000421">
    <property type="entry name" value="FA58C"/>
</dbReference>
<evidence type="ECO:0000256" key="1">
    <source>
        <dbReference type="ARBA" id="ARBA00023295"/>
    </source>
</evidence>
<dbReference type="EMBL" id="WNAJ01000018">
    <property type="protein sequence ID" value="MTR86083.1"/>
    <property type="molecule type" value="Genomic_DNA"/>
</dbReference>
<dbReference type="Proteomes" id="UP000283513">
    <property type="component" value="Unassembled WGS sequence"/>
</dbReference>
<evidence type="ECO:0000259" key="4">
    <source>
        <dbReference type="PROSITE" id="PS50093"/>
    </source>
</evidence>
<dbReference type="InterPro" id="IPR005201">
    <property type="entry name" value="TIM_ENGase"/>
</dbReference>
<dbReference type="InterPro" id="IPR013783">
    <property type="entry name" value="Ig-like_fold"/>
</dbReference>
<dbReference type="InterPro" id="IPR000601">
    <property type="entry name" value="PKD_dom"/>
</dbReference>
<dbReference type="GO" id="GO:0005829">
    <property type="term" value="C:cytosol"/>
    <property type="evidence" value="ECO:0007669"/>
    <property type="project" value="UniProtKB-SubCell"/>
</dbReference>
<dbReference type="Gene3D" id="2.60.120.260">
    <property type="entry name" value="Galactose-binding domain-like"/>
    <property type="match status" value="2"/>
</dbReference>
<dbReference type="CDD" id="cd06547">
    <property type="entry name" value="GH85_ENGase"/>
    <property type="match status" value="1"/>
</dbReference>
<organism evidence="6 7">
    <name type="scientific">Roseburia intestinalis</name>
    <dbReference type="NCBI Taxonomy" id="166486"/>
    <lineage>
        <taxon>Bacteria</taxon>
        <taxon>Bacillati</taxon>
        <taxon>Bacillota</taxon>
        <taxon>Clostridia</taxon>
        <taxon>Lachnospirales</taxon>
        <taxon>Lachnospiraceae</taxon>
        <taxon>Roseburia</taxon>
    </lineage>
</organism>
<dbReference type="PANTHER" id="PTHR13246">
    <property type="entry name" value="ENDO BETA N-ACETYLGLUCOSAMINIDASE"/>
    <property type="match status" value="1"/>
</dbReference>
<evidence type="ECO:0000259" key="3">
    <source>
        <dbReference type="PROSITE" id="PS50022"/>
    </source>
</evidence>
<dbReference type="Pfam" id="PF00754">
    <property type="entry name" value="F5_F8_type_C"/>
    <property type="match status" value="1"/>
</dbReference>
<dbReference type="Gene3D" id="3.20.20.80">
    <property type="entry name" value="Glycosidases"/>
    <property type="match status" value="1"/>
</dbReference>
<dbReference type="GO" id="GO:0033925">
    <property type="term" value="F:mannosyl-glycoprotein endo-beta-N-acetylglucosaminidase activity"/>
    <property type="evidence" value="ECO:0007669"/>
    <property type="project" value="InterPro"/>
</dbReference>
<dbReference type="PROSITE" id="PS50022">
    <property type="entry name" value="FA58C_3"/>
    <property type="match status" value="1"/>
</dbReference>
<dbReference type="Pfam" id="PF00801">
    <property type="entry name" value="PKD"/>
    <property type="match status" value="1"/>
</dbReference>
<dbReference type="InterPro" id="IPR054110">
    <property type="entry name" value="EndoD-like_D2"/>
</dbReference>
<accession>A0A1Q6SFP3</accession>
<dbReference type="Gene3D" id="2.60.40.10">
    <property type="entry name" value="Immunoglobulins"/>
    <property type="match status" value="2"/>
</dbReference>
<gene>
    <name evidence="6" type="ORF">DW856_16510</name>
    <name evidence="5" type="ORF">GMD50_13735</name>
</gene>
<evidence type="ECO:0000313" key="8">
    <source>
        <dbReference type="Proteomes" id="UP000478483"/>
    </source>
</evidence>
<proteinExistence type="predicted"/>
<feature type="domain" description="F5/8 type C" evidence="3">
    <location>
        <begin position="808"/>
        <end position="956"/>
    </location>
</feature>
<dbReference type="PROSITE" id="PS50093">
    <property type="entry name" value="PKD"/>
    <property type="match status" value="1"/>
</dbReference>